<keyword evidence="1" id="KW-0805">Transcription regulation</keyword>
<dbReference type="Proteomes" id="UP000176424">
    <property type="component" value="Unassembled WGS sequence"/>
</dbReference>
<dbReference type="InterPro" id="IPR050397">
    <property type="entry name" value="Env_Response_Regulators"/>
</dbReference>
<evidence type="ECO:0000259" key="5">
    <source>
        <dbReference type="PROSITE" id="PS51063"/>
    </source>
</evidence>
<dbReference type="InterPro" id="IPR014710">
    <property type="entry name" value="RmlC-like_jellyroll"/>
</dbReference>
<dbReference type="SUPFAM" id="SSF46785">
    <property type="entry name" value="Winged helix' DNA-binding domain"/>
    <property type="match status" value="1"/>
</dbReference>
<evidence type="ECO:0000256" key="1">
    <source>
        <dbReference type="ARBA" id="ARBA00023015"/>
    </source>
</evidence>
<dbReference type="SMART" id="SM00419">
    <property type="entry name" value="HTH_CRP"/>
    <property type="match status" value="1"/>
</dbReference>
<evidence type="ECO:0000313" key="6">
    <source>
        <dbReference type="EMBL" id="OGD09885.1"/>
    </source>
</evidence>
<dbReference type="SUPFAM" id="SSF51206">
    <property type="entry name" value="cAMP-binding domain-like"/>
    <property type="match status" value="1"/>
</dbReference>
<feature type="domain" description="Cyclic nucleotide-binding" evidence="4">
    <location>
        <begin position="2"/>
        <end position="105"/>
    </location>
</feature>
<dbReference type="CDD" id="cd00038">
    <property type="entry name" value="CAP_ED"/>
    <property type="match status" value="1"/>
</dbReference>
<dbReference type="PANTHER" id="PTHR24567">
    <property type="entry name" value="CRP FAMILY TRANSCRIPTIONAL REGULATORY PROTEIN"/>
    <property type="match status" value="1"/>
</dbReference>
<feature type="domain" description="HTH crp-type" evidence="5">
    <location>
        <begin position="136"/>
        <end position="210"/>
    </location>
</feature>
<dbReference type="Gene3D" id="2.60.120.10">
    <property type="entry name" value="Jelly Rolls"/>
    <property type="match status" value="1"/>
</dbReference>
<dbReference type="GO" id="GO:0005829">
    <property type="term" value="C:cytosol"/>
    <property type="evidence" value="ECO:0007669"/>
    <property type="project" value="TreeGrafter"/>
</dbReference>
<dbReference type="InterPro" id="IPR018490">
    <property type="entry name" value="cNMP-bd_dom_sf"/>
</dbReference>
<dbReference type="PANTHER" id="PTHR24567:SF28">
    <property type="entry name" value="LISTERIOLYSIN REGULATORY PROTEIN"/>
    <property type="match status" value="1"/>
</dbReference>
<evidence type="ECO:0008006" key="8">
    <source>
        <dbReference type="Google" id="ProtNLM"/>
    </source>
</evidence>
<evidence type="ECO:0000256" key="2">
    <source>
        <dbReference type="ARBA" id="ARBA00023125"/>
    </source>
</evidence>
<dbReference type="InterPro" id="IPR036390">
    <property type="entry name" value="WH_DNA-bd_sf"/>
</dbReference>
<organism evidence="6 7">
    <name type="scientific">Candidatus Amesbacteria bacterium RIFOXYB1_FULL_44_23</name>
    <dbReference type="NCBI Taxonomy" id="1797263"/>
    <lineage>
        <taxon>Bacteria</taxon>
        <taxon>Candidatus Amesiibacteriota</taxon>
    </lineage>
</organism>
<dbReference type="STRING" id="1797263.A2397_06190"/>
<comment type="caution">
    <text evidence="6">The sequence shown here is derived from an EMBL/GenBank/DDBJ whole genome shotgun (WGS) entry which is preliminary data.</text>
</comment>
<keyword evidence="2" id="KW-0238">DNA-binding</keyword>
<dbReference type="EMBL" id="MEXR01000019">
    <property type="protein sequence ID" value="OGD09885.1"/>
    <property type="molecule type" value="Genomic_DNA"/>
</dbReference>
<accession>A0A1F4ZU09</accession>
<dbReference type="Gene3D" id="1.10.10.10">
    <property type="entry name" value="Winged helix-like DNA-binding domain superfamily/Winged helix DNA-binding domain"/>
    <property type="match status" value="1"/>
</dbReference>
<gene>
    <name evidence="6" type="ORF">A2397_06190</name>
</gene>
<name>A0A1F4ZU09_9BACT</name>
<evidence type="ECO:0000259" key="4">
    <source>
        <dbReference type="PROSITE" id="PS50042"/>
    </source>
</evidence>
<dbReference type="SMART" id="SM00100">
    <property type="entry name" value="cNMP"/>
    <property type="match status" value="1"/>
</dbReference>
<keyword evidence="3" id="KW-0804">Transcription</keyword>
<evidence type="ECO:0000313" key="7">
    <source>
        <dbReference type="Proteomes" id="UP000176424"/>
    </source>
</evidence>
<proteinExistence type="predicted"/>
<dbReference type="InterPro" id="IPR036388">
    <property type="entry name" value="WH-like_DNA-bd_sf"/>
</dbReference>
<dbReference type="AlphaFoldDB" id="A0A1F4ZU09"/>
<dbReference type="GO" id="GO:0003700">
    <property type="term" value="F:DNA-binding transcription factor activity"/>
    <property type="evidence" value="ECO:0007669"/>
    <property type="project" value="TreeGrafter"/>
</dbReference>
<protein>
    <recommendedName>
        <fullName evidence="8">HTH crp-type domain-containing protein</fullName>
    </recommendedName>
</protein>
<dbReference type="Pfam" id="PF13545">
    <property type="entry name" value="HTH_Crp_2"/>
    <property type="match status" value="1"/>
</dbReference>
<evidence type="ECO:0000256" key="3">
    <source>
        <dbReference type="ARBA" id="ARBA00023163"/>
    </source>
</evidence>
<sequence length="229" mass="25836">MVTNKTSSDRLIKLFATAYPLTFSKNETIIRADDTPQGVYYLAKGFVKMNSQLFDGREITLNIFRPGSYFPMMWAISDLPNVYNFQAMTSVELRRISQADFLEFVKSHPNDLLEISRRILVGVNGLLFNINHILSGDSYHRMIAAIMMLAKRFGEKDAKGKTYIAIPLTHQDLANVAAITRETASVNLKKLESRGLISQKSHFFTISDIKLLETESNIENPELPALSAL</sequence>
<dbReference type="InterPro" id="IPR012318">
    <property type="entry name" value="HTH_CRP"/>
</dbReference>
<reference evidence="6 7" key="1">
    <citation type="journal article" date="2016" name="Nat. Commun.">
        <title>Thousands of microbial genomes shed light on interconnected biogeochemical processes in an aquifer system.</title>
        <authorList>
            <person name="Anantharaman K."/>
            <person name="Brown C.T."/>
            <person name="Hug L.A."/>
            <person name="Sharon I."/>
            <person name="Castelle C.J."/>
            <person name="Probst A.J."/>
            <person name="Thomas B.C."/>
            <person name="Singh A."/>
            <person name="Wilkins M.J."/>
            <person name="Karaoz U."/>
            <person name="Brodie E.L."/>
            <person name="Williams K.H."/>
            <person name="Hubbard S.S."/>
            <person name="Banfield J.F."/>
        </authorList>
    </citation>
    <scope>NUCLEOTIDE SEQUENCE [LARGE SCALE GENOMIC DNA]</scope>
</reference>
<dbReference type="PROSITE" id="PS51063">
    <property type="entry name" value="HTH_CRP_2"/>
    <property type="match status" value="1"/>
</dbReference>
<dbReference type="GO" id="GO:0003677">
    <property type="term" value="F:DNA binding"/>
    <property type="evidence" value="ECO:0007669"/>
    <property type="project" value="UniProtKB-KW"/>
</dbReference>
<dbReference type="InterPro" id="IPR000595">
    <property type="entry name" value="cNMP-bd_dom"/>
</dbReference>
<dbReference type="Pfam" id="PF00027">
    <property type="entry name" value="cNMP_binding"/>
    <property type="match status" value="1"/>
</dbReference>
<dbReference type="PROSITE" id="PS50042">
    <property type="entry name" value="CNMP_BINDING_3"/>
    <property type="match status" value="1"/>
</dbReference>